<feature type="domain" description="RNase H type-1" evidence="1">
    <location>
        <begin position="39"/>
        <end position="156"/>
    </location>
</feature>
<dbReference type="InterPro" id="IPR012337">
    <property type="entry name" value="RNaseH-like_sf"/>
</dbReference>
<dbReference type="InterPro" id="IPR053151">
    <property type="entry name" value="RNase_H-like"/>
</dbReference>
<gene>
    <name evidence="2" type="ORF">F3Y22_tig00110328pilonHSYRG00799</name>
</gene>
<evidence type="ECO:0000313" key="2">
    <source>
        <dbReference type="EMBL" id="KAE8709902.1"/>
    </source>
</evidence>
<dbReference type="InterPro" id="IPR002156">
    <property type="entry name" value="RNaseH_domain"/>
</dbReference>
<dbReference type="Proteomes" id="UP000436088">
    <property type="component" value="Unassembled WGS sequence"/>
</dbReference>
<keyword evidence="3" id="KW-1185">Reference proteome</keyword>
<dbReference type="EMBL" id="VEPZ02000934">
    <property type="protein sequence ID" value="KAE8709902.1"/>
    <property type="molecule type" value="Genomic_DNA"/>
</dbReference>
<dbReference type="InterPro" id="IPR044730">
    <property type="entry name" value="RNase_H-like_dom_plant"/>
</dbReference>
<dbReference type="Gene3D" id="3.30.420.10">
    <property type="entry name" value="Ribonuclease H-like superfamily/Ribonuclease H"/>
    <property type="match status" value="1"/>
</dbReference>
<name>A0A6A3B3P4_HIBSY</name>
<dbReference type="PANTHER" id="PTHR47723">
    <property type="entry name" value="OS05G0353850 PROTEIN"/>
    <property type="match status" value="1"/>
</dbReference>
<organism evidence="2 3">
    <name type="scientific">Hibiscus syriacus</name>
    <name type="common">Rose of Sharon</name>
    <dbReference type="NCBI Taxonomy" id="106335"/>
    <lineage>
        <taxon>Eukaryota</taxon>
        <taxon>Viridiplantae</taxon>
        <taxon>Streptophyta</taxon>
        <taxon>Embryophyta</taxon>
        <taxon>Tracheophyta</taxon>
        <taxon>Spermatophyta</taxon>
        <taxon>Magnoliopsida</taxon>
        <taxon>eudicotyledons</taxon>
        <taxon>Gunneridae</taxon>
        <taxon>Pentapetalae</taxon>
        <taxon>rosids</taxon>
        <taxon>malvids</taxon>
        <taxon>Malvales</taxon>
        <taxon>Malvaceae</taxon>
        <taxon>Malvoideae</taxon>
        <taxon>Hibiscus</taxon>
    </lineage>
</organism>
<dbReference type="PANTHER" id="PTHR47723:SF13">
    <property type="entry name" value="PUTATIVE-RELATED"/>
    <property type="match status" value="1"/>
</dbReference>
<evidence type="ECO:0000313" key="3">
    <source>
        <dbReference type="Proteomes" id="UP000436088"/>
    </source>
</evidence>
<dbReference type="SUPFAM" id="SSF53098">
    <property type="entry name" value="Ribonuclease H-like"/>
    <property type="match status" value="1"/>
</dbReference>
<comment type="caution">
    <text evidence="2">The sequence shown here is derived from an EMBL/GenBank/DDBJ whole genome shotgun (WGS) entry which is preliminary data.</text>
</comment>
<reference evidence="2" key="1">
    <citation type="submission" date="2019-09" db="EMBL/GenBank/DDBJ databases">
        <title>Draft genome information of white flower Hibiscus syriacus.</title>
        <authorList>
            <person name="Kim Y.-M."/>
        </authorList>
    </citation>
    <scope>NUCLEOTIDE SEQUENCE [LARGE SCALE GENOMIC DNA]</scope>
    <source>
        <strain evidence="2">YM2019G1</strain>
    </source>
</reference>
<dbReference type="GO" id="GO:0003676">
    <property type="term" value="F:nucleic acid binding"/>
    <property type="evidence" value="ECO:0007669"/>
    <property type="project" value="InterPro"/>
</dbReference>
<dbReference type="Pfam" id="PF13456">
    <property type="entry name" value="RVT_3"/>
    <property type="match status" value="1"/>
</dbReference>
<dbReference type="AlphaFoldDB" id="A0A6A3B3P4"/>
<dbReference type="GO" id="GO:0004523">
    <property type="term" value="F:RNA-DNA hybrid ribonuclease activity"/>
    <property type="evidence" value="ECO:0007669"/>
    <property type="project" value="InterPro"/>
</dbReference>
<dbReference type="InterPro" id="IPR036397">
    <property type="entry name" value="RNaseH_sf"/>
</dbReference>
<proteinExistence type="predicted"/>
<accession>A0A6A3B3P4</accession>
<evidence type="ECO:0000259" key="1">
    <source>
        <dbReference type="Pfam" id="PF13456"/>
    </source>
</evidence>
<dbReference type="CDD" id="cd06222">
    <property type="entry name" value="RNase_H_like"/>
    <property type="match status" value="1"/>
</dbReference>
<sequence length="173" mass="19790">MENSCLALMIRAVQRPPQLRCNVGRGRWIRPTPSWTKVNTDGARNQTTRFTTCGRVLRSHEGEWKMGFTKFIGIFSVLEVEFWGVYMGLLRAWELQKTQIILEIDSLEALKAIEAAGEDGNMITLMNYIVAMLRRDWTAHLQYGSLNGNKVTNLMAEIENDNTHDCVKFPAPR</sequence>
<protein>
    <recommendedName>
        <fullName evidence="1">RNase H type-1 domain-containing protein</fullName>
    </recommendedName>
</protein>